<name>A0A084JGR3_9CLOT</name>
<keyword evidence="1" id="KW-0812">Transmembrane</keyword>
<evidence type="ECO:0000313" key="3">
    <source>
        <dbReference type="Proteomes" id="UP000028542"/>
    </source>
</evidence>
<dbReference type="eggNOG" id="COG2898">
    <property type="taxonomic scope" value="Bacteria"/>
</dbReference>
<feature type="transmembrane region" description="Helical" evidence="1">
    <location>
        <begin position="485"/>
        <end position="504"/>
    </location>
</feature>
<reference evidence="2 3" key="1">
    <citation type="submission" date="2014-07" db="EMBL/GenBank/DDBJ databases">
        <title>Draft genome of Clostridium sulfidigenes 113A isolated from sediments associated with methane hydrate from Krishna Godavari basin.</title>
        <authorList>
            <person name="Honkalas V.S."/>
            <person name="Dabir A.P."/>
            <person name="Arora P."/>
            <person name="Dhakephalkar P.K."/>
        </authorList>
    </citation>
    <scope>NUCLEOTIDE SEQUENCE [LARGE SCALE GENOMIC DNA]</scope>
    <source>
        <strain evidence="2 3">113A</strain>
    </source>
</reference>
<feature type="transmembrane region" description="Helical" evidence="1">
    <location>
        <begin position="149"/>
        <end position="177"/>
    </location>
</feature>
<dbReference type="RefSeq" id="WP_035130130.1">
    <property type="nucleotide sequence ID" value="NZ_JPMD01000004.1"/>
</dbReference>
<keyword evidence="3" id="KW-1185">Reference proteome</keyword>
<feature type="transmembrane region" description="Helical" evidence="1">
    <location>
        <begin position="122"/>
        <end position="143"/>
    </location>
</feature>
<sequence length="548" mass="60706">MSNLKVLLKNSIMNTWGINKFLKEESKSEKVKNISIFLAILLGIFSIGMLIVMYSLAIVEQLGQYGYLSLILMSAMILSTMFSFFTSVYKAQGVLFSSRDFETLMSLPIKPGIILASKMIELLLLNYLFVALVTIPPAIVYFMKSGTSIIFFIYLFIGIIFIPLIPIVMAAIIAFALSYVSSRMKRKTLILNIGTLIVVVIVVIGSFKMDKIINIVIENSTSIIQGIKTIYPPSYYFTDALANLSLLSMTKFILWSIIPFIIFLIIFARSFKSINLRLGETFKKSNYKLTSLKTNTLRGALIKKELKRYFSSSVYVTNTIIGIVLVTVAAVSSLVMGGDFLIDQMAQSSDSDLQVLAPLLKQVMQFAPLIILSFGIGLTCTTGSAISIEGRNLWILKSSPLEVKDIFIGKIGVNILLLIPTIVVDSIMFAIAFKLTLINFMWTILIPTLLAILVSVGGLLINLFFPKLDWTSEVQVVKQSLSSMISILMGGVLVVVVIFITIGINKVFAITNINLYLGVIALLLLLLILLVCTILKTKGEKLFNKLRS</sequence>
<keyword evidence="1" id="KW-0472">Membrane</keyword>
<organism evidence="2 3">
    <name type="scientific">Clostridium sulfidigenes</name>
    <dbReference type="NCBI Taxonomy" id="318464"/>
    <lineage>
        <taxon>Bacteria</taxon>
        <taxon>Bacillati</taxon>
        <taxon>Bacillota</taxon>
        <taxon>Clostridia</taxon>
        <taxon>Eubacteriales</taxon>
        <taxon>Clostridiaceae</taxon>
        <taxon>Clostridium</taxon>
    </lineage>
</organism>
<feature type="transmembrane region" description="Helical" evidence="1">
    <location>
        <begin position="313"/>
        <end position="335"/>
    </location>
</feature>
<dbReference type="Proteomes" id="UP000028542">
    <property type="component" value="Unassembled WGS sequence"/>
</dbReference>
<gene>
    <name evidence="2" type="ORF">IO99_03200</name>
</gene>
<feature type="transmembrane region" description="Helical" evidence="1">
    <location>
        <begin position="36"/>
        <end position="59"/>
    </location>
</feature>
<proteinExistence type="predicted"/>
<feature type="transmembrane region" description="Helical" evidence="1">
    <location>
        <begin position="65"/>
        <end position="89"/>
    </location>
</feature>
<dbReference type="EMBL" id="JPMD01000004">
    <property type="protein sequence ID" value="KEZ88147.1"/>
    <property type="molecule type" value="Genomic_DNA"/>
</dbReference>
<evidence type="ECO:0000256" key="1">
    <source>
        <dbReference type="SAM" id="Phobius"/>
    </source>
</evidence>
<feature type="transmembrane region" description="Helical" evidence="1">
    <location>
        <begin position="189"/>
        <end position="207"/>
    </location>
</feature>
<accession>A0A084JGR3</accession>
<feature type="transmembrane region" description="Helical" evidence="1">
    <location>
        <begin position="439"/>
        <end position="465"/>
    </location>
</feature>
<comment type="caution">
    <text evidence="2">The sequence shown here is derived from an EMBL/GenBank/DDBJ whole genome shotgun (WGS) entry which is preliminary data.</text>
</comment>
<dbReference type="AlphaFoldDB" id="A0A084JGR3"/>
<feature type="transmembrane region" description="Helical" evidence="1">
    <location>
        <begin position="252"/>
        <end position="271"/>
    </location>
</feature>
<dbReference type="STRING" id="318464.IO99_03200"/>
<evidence type="ECO:0000313" key="2">
    <source>
        <dbReference type="EMBL" id="KEZ88147.1"/>
    </source>
</evidence>
<feature type="transmembrane region" description="Helical" evidence="1">
    <location>
        <begin position="366"/>
        <end position="386"/>
    </location>
</feature>
<protein>
    <submittedName>
        <fullName evidence="2">Uncharacterized protein</fullName>
    </submittedName>
</protein>
<feature type="transmembrane region" description="Helical" evidence="1">
    <location>
        <begin position="407"/>
        <end position="433"/>
    </location>
</feature>
<keyword evidence="1" id="KW-1133">Transmembrane helix</keyword>
<feature type="transmembrane region" description="Helical" evidence="1">
    <location>
        <begin position="516"/>
        <end position="535"/>
    </location>
</feature>